<dbReference type="EMBL" id="BK014986">
    <property type="protein sequence ID" value="DAD85704.1"/>
    <property type="molecule type" value="Genomic_DNA"/>
</dbReference>
<accession>A0A8S5MU85</accession>
<reference evidence="1" key="1">
    <citation type="journal article" date="2021" name="Proc. Natl. Acad. Sci. U.S.A.">
        <title>A Catalog of Tens of Thousands of Viruses from Human Metagenomes Reveals Hidden Associations with Chronic Diseases.</title>
        <authorList>
            <person name="Tisza M.J."/>
            <person name="Buck C.B."/>
        </authorList>
    </citation>
    <scope>NUCLEOTIDE SEQUENCE</scope>
    <source>
        <strain evidence="1">CtP6113</strain>
    </source>
</reference>
<organism evidence="1">
    <name type="scientific">Siphoviridae sp. ctP6113</name>
    <dbReference type="NCBI Taxonomy" id="2826318"/>
    <lineage>
        <taxon>Viruses</taxon>
        <taxon>Duplodnaviria</taxon>
        <taxon>Heunggongvirae</taxon>
        <taxon>Uroviricota</taxon>
        <taxon>Caudoviricetes</taxon>
    </lineage>
</organism>
<protein>
    <submittedName>
        <fullName evidence="1">Uncharacterized protein</fullName>
    </submittedName>
</protein>
<sequence>MGLKIHVIVKDGGPLSSIAAPLTEPLSAAL</sequence>
<evidence type="ECO:0000313" key="1">
    <source>
        <dbReference type="EMBL" id="DAD85704.1"/>
    </source>
</evidence>
<proteinExistence type="predicted"/>
<name>A0A8S5MU85_9CAUD</name>